<dbReference type="AlphaFoldDB" id="A0A645FKZ8"/>
<dbReference type="Pfam" id="PF00890">
    <property type="entry name" value="FAD_binding_2"/>
    <property type="match status" value="1"/>
</dbReference>
<keyword evidence="3" id="KW-0274">FAD</keyword>
<dbReference type="InterPro" id="IPR037099">
    <property type="entry name" value="Fum_R/Succ_DH_flav-like_C_sf"/>
</dbReference>
<dbReference type="EC" id="1.4.3.16" evidence="7"/>
<dbReference type="FunFam" id="1.20.58.100:FF:000002">
    <property type="entry name" value="L-aspartate oxidase"/>
    <property type="match status" value="1"/>
</dbReference>
<comment type="cofactor">
    <cofactor evidence="1">
        <name>FAD</name>
        <dbReference type="ChEBI" id="CHEBI:57692"/>
    </cofactor>
</comment>
<name>A0A645FKZ8_9ZZZZ</name>
<dbReference type="PANTHER" id="PTHR42716:SF2">
    <property type="entry name" value="L-ASPARTATE OXIDASE, CHLOROPLASTIC"/>
    <property type="match status" value="1"/>
</dbReference>
<dbReference type="EMBL" id="VSSQ01061795">
    <property type="protein sequence ID" value="MPN15087.1"/>
    <property type="molecule type" value="Genomic_DNA"/>
</dbReference>
<dbReference type="InterPro" id="IPR003953">
    <property type="entry name" value="FAD-dep_OxRdtase_2_FAD-bd"/>
</dbReference>
<dbReference type="Gene3D" id="3.50.50.60">
    <property type="entry name" value="FAD/NAD(P)-binding domain"/>
    <property type="match status" value="1"/>
</dbReference>
<feature type="domain" description="Fumarate reductase/succinate dehydrogenase flavoprotein-like C-terminal" evidence="6">
    <location>
        <begin position="72"/>
        <end position="153"/>
    </location>
</feature>
<evidence type="ECO:0000256" key="1">
    <source>
        <dbReference type="ARBA" id="ARBA00001974"/>
    </source>
</evidence>
<gene>
    <name evidence="7" type="primary">nadB_28</name>
    <name evidence="7" type="ORF">SDC9_162416</name>
</gene>
<evidence type="ECO:0000259" key="6">
    <source>
        <dbReference type="Pfam" id="PF02910"/>
    </source>
</evidence>
<reference evidence="7" key="1">
    <citation type="submission" date="2019-08" db="EMBL/GenBank/DDBJ databases">
        <authorList>
            <person name="Kucharzyk K."/>
            <person name="Murdoch R.W."/>
            <person name="Higgins S."/>
            <person name="Loffler F."/>
        </authorList>
    </citation>
    <scope>NUCLEOTIDE SEQUENCE</scope>
</reference>
<comment type="caution">
    <text evidence="7">The sequence shown here is derived from an EMBL/GenBank/DDBJ whole genome shotgun (WGS) entry which is preliminary data.</text>
</comment>
<dbReference type="GO" id="GO:0034628">
    <property type="term" value="P:'de novo' NAD+ biosynthetic process from L-aspartate"/>
    <property type="evidence" value="ECO:0007669"/>
    <property type="project" value="TreeGrafter"/>
</dbReference>
<feature type="domain" description="FAD-dependent oxidoreductase 2 FAD-binding" evidence="5">
    <location>
        <begin position="2"/>
        <end position="23"/>
    </location>
</feature>
<dbReference type="PANTHER" id="PTHR42716">
    <property type="entry name" value="L-ASPARTATE OXIDASE"/>
    <property type="match status" value="1"/>
</dbReference>
<dbReference type="SUPFAM" id="SSF46977">
    <property type="entry name" value="Succinate dehydrogenase/fumarate reductase flavoprotein C-terminal domain"/>
    <property type="match status" value="1"/>
</dbReference>
<evidence type="ECO:0000259" key="5">
    <source>
        <dbReference type="Pfam" id="PF00890"/>
    </source>
</evidence>
<dbReference type="GO" id="GO:0008734">
    <property type="term" value="F:L-aspartate oxidase activity"/>
    <property type="evidence" value="ECO:0007669"/>
    <property type="project" value="UniProtKB-EC"/>
</dbReference>
<dbReference type="Pfam" id="PF02910">
    <property type="entry name" value="Succ_DH_flav_C"/>
    <property type="match status" value="1"/>
</dbReference>
<protein>
    <submittedName>
        <fullName evidence="7">L-aspartate oxidase</fullName>
        <ecNumber evidence="7">1.4.3.16</ecNumber>
    </submittedName>
</protein>
<keyword evidence="2" id="KW-0285">Flavoprotein</keyword>
<organism evidence="7">
    <name type="scientific">bioreactor metagenome</name>
    <dbReference type="NCBI Taxonomy" id="1076179"/>
    <lineage>
        <taxon>unclassified sequences</taxon>
        <taxon>metagenomes</taxon>
        <taxon>ecological metagenomes</taxon>
    </lineage>
</organism>
<accession>A0A645FKZ8</accession>
<evidence type="ECO:0000256" key="4">
    <source>
        <dbReference type="ARBA" id="ARBA00023002"/>
    </source>
</evidence>
<evidence type="ECO:0000256" key="3">
    <source>
        <dbReference type="ARBA" id="ARBA00022827"/>
    </source>
</evidence>
<dbReference type="SUPFAM" id="SSF51905">
    <property type="entry name" value="FAD/NAD(P)-binding domain"/>
    <property type="match status" value="1"/>
</dbReference>
<sequence>MYAAGECSCTGLHGANRLASNSLIEAIVYADAAVKDAVQNIGNYTFNEFIPDWNDEGTKLPEEMVLITQSFREVEQIMSTYVGIVRSNLRLKRAMSRLEILYRETEDLFDRSVVSRELCELRNVISVAYLIIKHALRRKESRGLHYTVDYPKRMIRSEM</sequence>
<dbReference type="Gene3D" id="1.20.58.100">
    <property type="entry name" value="Fumarate reductase/succinate dehydrogenase flavoprotein-like, C-terminal domain"/>
    <property type="match status" value="1"/>
</dbReference>
<evidence type="ECO:0000313" key="7">
    <source>
        <dbReference type="EMBL" id="MPN15087.1"/>
    </source>
</evidence>
<dbReference type="InterPro" id="IPR005288">
    <property type="entry name" value="NadB"/>
</dbReference>
<keyword evidence="4 7" id="KW-0560">Oxidoreductase</keyword>
<proteinExistence type="predicted"/>
<dbReference type="InterPro" id="IPR036188">
    <property type="entry name" value="FAD/NAD-bd_sf"/>
</dbReference>
<dbReference type="InterPro" id="IPR015939">
    <property type="entry name" value="Fum_Rdtase/Succ_DH_flav-like_C"/>
</dbReference>
<evidence type="ECO:0000256" key="2">
    <source>
        <dbReference type="ARBA" id="ARBA00022630"/>
    </source>
</evidence>